<evidence type="ECO:0008006" key="3">
    <source>
        <dbReference type="Google" id="ProtNLM"/>
    </source>
</evidence>
<dbReference type="InterPro" id="IPR011990">
    <property type="entry name" value="TPR-like_helical_dom_sf"/>
</dbReference>
<evidence type="ECO:0000313" key="2">
    <source>
        <dbReference type="Proteomes" id="UP000886657"/>
    </source>
</evidence>
<reference evidence="1" key="1">
    <citation type="submission" date="2020-10" db="EMBL/GenBank/DDBJ databases">
        <title>Connecting structure to function with the recovery of over 1000 high-quality activated sludge metagenome-assembled genomes encoding full-length rRNA genes using long-read sequencing.</title>
        <authorList>
            <person name="Singleton C.M."/>
            <person name="Petriglieri F."/>
            <person name="Kristensen J.M."/>
            <person name="Kirkegaard R.H."/>
            <person name="Michaelsen T.Y."/>
            <person name="Andersen M.H."/>
            <person name="Karst S.M."/>
            <person name="Dueholm M.S."/>
            <person name="Nielsen P.H."/>
            <person name="Albertsen M."/>
        </authorList>
    </citation>
    <scope>NUCLEOTIDE SEQUENCE</scope>
    <source>
        <strain evidence="1">Skiv_18-Q3-R9-52_MAXAC.067</strain>
    </source>
</reference>
<dbReference type="EMBL" id="JADKIO010000005">
    <property type="protein sequence ID" value="MBK9795380.1"/>
    <property type="molecule type" value="Genomic_DNA"/>
</dbReference>
<comment type="caution">
    <text evidence="1">The sequence shown here is derived from an EMBL/GenBank/DDBJ whole genome shotgun (WGS) entry which is preliminary data.</text>
</comment>
<dbReference type="Gene3D" id="1.25.40.10">
    <property type="entry name" value="Tetratricopeptide repeat domain"/>
    <property type="match status" value="1"/>
</dbReference>
<accession>A0A9D7XKA5</accession>
<dbReference type="AlphaFoldDB" id="A0A9D7XKA5"/>
<sequence length="239" mass="27220">MINLLLGLGAALAVILLASLLSIKLWISLPLGILAGAGLFIWQGRKIQQELEKIFARAGELLKKQQWEKAIETMKEGYRFSSRQFLVKGSIDGQIGVVQYLRKKNEEAEPLLLAASMQHYIAKAMLGILQWKRGDKKKAKQTFDLALKAGKKESLLYAVYAYVLLEMGERNRAIEILNKGLEICKGDERLITNRNLLQNGKTLKMKVYGEQWYQFLLERPMIRQEAPSFARISRRALRG</sequence>
<dbReference type="SUPFAM" id="SSF48452">
    <property type="entry name" value="TPR-like"/>
    <property type="match status" value="1"/>
</dbReference>
<organism evidence="1 2">
    <name type="scientific">Candidatus Geothrix skivensis</name>
    <dbReference type="NCBI Taxonomy" id="2954439"/>
    <lineage>
        <taxon>Bacteria</taxon>
        <taxon>Pseudomonadati</taxon>
        <taxon>Acidobacteriota</taxon>
        <taxon>Holophagae</taxon>
        <taxon>Holophagales</taxon>
        <taxon>Holophagaceae</taxon>
        <taxon>Geothrix</taxon>
    </lineage>
</organism>
<name>A0A9D7XKA5_9BACT</name>
<dbReference type="Proteomes" id="UP000886657">
    <property type="component" value="Unassembled WGS sequence"/>
</dbReference>
<gene>
    <name evidence="1" type="ORF">IPP58_02580</name>
</gene>
<proteinExistence type="predicted"/>
<protein>
    <recommendedName>
        <fullName evidence="3">Tetratricopeptide repeat protein</fullName>
    </recommendedName>
</protein>
<evidence type="ECO:0000313" key="1">
    <source>
        <dbReference type="EMBL" id="MBK9795380.1"/>
    </source>
</evidence>